<sequence>MENDFSLTLANQICFAVYDTNRLFIKFYQKALKPFNLTYPQYIVLLALWENDHQTLKQLSERLSLGSNTLTPLLKRLEQEAWIIREQPEADKRQLLVHLSDKSKKSKTDVQNAVLECVGKRMVTDLNEYNEALEVIQKMNKELKRLIEN</sequence>
<organism evidence="9 10">
    <name type="scientific">Enterococcus viikkiensis</name>
    <dbReference type="NCBI Taxonomy" id="930854"/>
    <lineage>
        <taxon>Bacteria</taxon>
        <taxon>Bacillati</taxon>
        <taxon>Bacillota</taxon>
        <taxon>Bacilli</taxon>
        <taxon>Lactobacillales</taxon>
        <taxon>Enterococcaceae</taxon>
        <taxon>Enterococcus</taxon>
    </lineage>
</organism>
<evidence type="ECO:0000256" key="6">
    <source>
        <dbReference type="ARBA" id="ARBA00047188"/>
    </source>
</evidence>
<name>A0ABU3FSV9_9ENTE</name>
<dbReference type="InterPro" id="IPR055166">
    <property type="entry name" value="Transc_reg_Sar_Rot_HTH"/>
</dbReference>
<evidence type="ECO:0000256" key="5">
    <source>
        <dbReference type="ARBA" id="ARBA00046337"/>
    </source>
</evidence>
<keyword evidence="10" id="KW-1185">Reference proteome</keyword>
<evidence type="ECO:0000256" key="4">
    <source>
        <dbReference type="ARBA" id="ARBA00023163"/>
    </source>
</evidence>
<comment type="subcellular location">
    <subcellularLocation>
        <location evidence="1">Cytoplasm</location>
    </subcellularLocation>
</comment>
<gene>
    <name evidence="9" type="ORF">P7H59_11510</name>
</gene>
<evidence type="ECO:0000256" key="1">
    <source>
        <dbReference type="ARBA" id="ARBA00004496"/>
    </source>
</evidence>
<reference evidence="9 10" key="1">
    <citation type="submission" date="2023-03" db="EMBL/GenBank/DDBJ databases">
        <authorList>
            <person name="Shen W."/>
            <person name="Cai J."/>
        </authorList>
    </citation>
    <scope>NUCLEOTIDE SEQUENCE [LARGE SCALE GENOMIC DNA]</scope>
    <source>
        <strain evidence="9 10">B101</strain>
    </source>
</reference>
<dbReference type="InterPro" id="IPR036388">
    <property type="entry name" value="WH-like_DNA-bd_sf"/>
</dbReference>
<proteinExistence type="inferred from homology"/>
<dbReference type="InterPro" id="IPR000835">
    <property type="entry name" value="HTH_MarR-typ"/>
</dbReference>
<protein>
    <recommendedName>
        <fullName evidence="6">HTH-type transcriptional regulator SarZ</fullName>
    </recommendedName>
    <alternativeName>
        <fullName evidence="7">Staphylococcal accessory regulator Z</fullName>
    </alternativeName>
</protein>
<dbReference type="InterPro" id="IPR036390">
    <property type="entry name" value="WH_DNA-bd_sf"/>
</dbReference>
<comment type="similarity">
    <text evidence="5">Belongs to the SarZ family.</text>
</comment>
<dbReference type="Pfam" id="PF22381">
    <property type="entry name" value="Staph_reg_Sar_Rot"/>
    <property type="match status" value="1"/>
</dbReference>
<evidence type="ECO:0000313" key="9">
    <source>
        <dbReference type="EMBL" id="MDT2829060.1"/>
    </source>
</evidence>
<evidence type="ECO:0000256" key="7">
    <source>
        <dbReference type="ARBA" id="ARBA00047207"/>
    </source>
</evidence>
<keyword evidence="3" id="KW-0238">DNA-binding</keyword>
<keyword evidence="2" id="KW-0805">Transcription regulation</keyword>
<accession>A0ABU3FSV9</accession>
<dbReference type="SMART" id="SM00347">
    <property type="entry name" value="HTH_MARR"/>
    <property type="match status" value="1"/>
</dbReference>
<dbReference type="SUPFAM" id="SSF46785">
    <property type="entry name" value="Winged helix' DNA-binding domain"/>
    <property type="match status" value="1"/>
</dbReference>
<evidence type="ECO:0000256" key="2">
    <source>
        <dbReference type="ARBA" id="ARBA00023015"/>
    </source>
</evidence>
<keyword evidence="4" id="KW-0804">Transcription</keyword>
<comment type="caution">
    <text evidence="9">The sequence shown here is derived from an EMBL/GenBank/DDBJ whole genome shotgun (WGS) entry which is preliminary data.</text>
</comment>
<dbReference type="RefSeq" id="WP_311819626.1">
    <property type="nucleotide sequence ID" value="NZ_JARQBN010000026.1"/>
</dbReference>
<evidence type="ECO:0000313" key="10">
    <source>
        <dbReference type="Proteomes" id="UP001265301"/>
    </source>
</evidence>
<evidence type="ECO:0000256" key="3">
    <source>
        <dbReference type="ARBA" id="ARBA00023125"/>
    </source>
</evidence>
<dbReference type="Gene3D" id="1.10.10.10">
    <property type="entry name" value="Winged helix-like DNA-binding domain superfamily/Winged helix DNA-binding domain"/>
    <property type="match status" value="1"/>
</dbReference>
<dbReference type="Proteomes" id="UP001265301">
    <property type="component" value="Unassembled WGS sequence"/>
</dbReference>
<dbReference type="PANTHER" id="PTHR42756">
    <property type="entry name" value="TRANSCRIPTIONAL REGULATOR, MARR"/>
    <property type="match status" value="1"/>
</dbReference>
<feature type="domain" description="HTH marR-type" evidence="8">
    <location>
        <begin position="10"/>
        <end position="144"/>
    </location>
</feature>
<dbReference type="PANTHER" id="PTHR42756:SF1">
    <property type="entry name" value="TRANSCRIPTIONAL REPRESSOR OF EMRAB OPERON"/>
    <property type="match status" value="1"/>
</dbReference>
<evidence type="ECO:0000259" key="8">
    <source>
        <dbReference type="PROSITE" id="PS50995"/>
    </source>
</evidence>
<dbReference type="PROSITE" id="PS50995">
    <property type="entry name" value="HTH_MARR_2"/>
    <property type="match status" value="1"/>
</dbReference>
<dbReference type="EMBL" id="JARQBN010000026">
    <property type="protein sequence ID" value="MDT2829060.1"/>
    <property type="molecule type" value="Genomic_DNA"/>
</dbReference>